<dbReference type="SUPFAM" id="SSF52540">
    <property type="entry name" value="P-loop containing nucleoside triphosphate hydrolases"/>
    <property type="match status" value="1"/>
</dbReference>
<sequence>MLERKAEKLLREWKNTKGTEALLVMGARQVGKTFLIDKFVREHYRNVVKFDLIDQTEVLNAFDAARSSQDLFLAISAYADAPLEKGRTAIFIDEVQECKEALTLVKYLTQRTDYDYILSGSLLGVELKDLRSAPVGYLHIVEMHPLDFQEFCWANGVGEEAWGEIADAFAQRRPINQAVHDRFLKLFHRYLLAGGMPRPVSGFIEDYDVQALVRRQNDIIQLYRYDIAKYASGNKKLAIREIFDEMPSQLDSQTKRFNFSAIAPRGTYERYRDDFIWLVDAGVAIPVRNVSEPKRPLRLVENRSFFKLFMNDVGLLSAACGMEVVRDLVSNDFSVNYGAIYENAVAQELHAHGRGGFFFRNRKLGEIDFLIQDRTGVLPIEVKSGKTYKRHSALTQLLATANYGIGQAVVLCESNVEVNGPVTYFPVYMAAFL</sequence>
<feature type="domain" description="DUF4143" evidence="2">
    <location>
        <begin position="225"/>
        <end position="385"/>
    </location>
</feature>
<reference evidence="3 4" key="1">
    <citation type="submission" date="2024-01" db="EMBL/GenBank/DDBJ databases">
        <title>novel species in genus Adlercreutzia.</title>
        <authorList>
            <person name="Liu X."/>
        </authorList>
    </citation>
    <scope>NUCLEOTIDE SEQUENCE [LARGE SCALE GENOMIC DNA]</scope>
    <source>
        <strain evidence="3 4">R7</strain>
    </source>
</reference>
<dbReference type="PANTHER" id="PTHR33295:SF7">
    <property type="entry name" value="ATPASE"/>
    <property type="match status" value="1"/>
</dbReference>
<accession>A0ABU6IFQ5</accession>
<keyword evidence="4" id="KW-1185">Reference proteome</keyword>
<comment type="caution">
    <text evidence="3">The sequence shown here is derived from an EMBL/GenBank/DDBJ whole genome shotgun (WGS) entry which is preliminary data.</text>
</comment>
<name>A0ABU6IFQ5_9ACTN</name>
<dbReference type="InterPro" id="IPR027417">
    <property type="entry name" value="P-loop_NTPase"/>
</dbReference>
<evidence type="ECO:0000259" key="2">
    <source>
        <dbReference type="Pfam" id="PF13635"/>
    </source>
</evidence>
<organism evidence="3 4">
    <name type="scientific">Adlercreutzia wanghongyangiae</name>
    <dbReference type="NCBI Taxonomy" id="3111451"/>
    <lineage>
        <taxon>Bacteria</taxon>
        <taxon>Bacillati</taxon>
        <taxon>Actinomycetota</taxon>
        <taxon>Coriobacteriia</taxon>
        <taxon>Eggerthellales</taxon>
        <taxon>Eggerthellaceae</taxon>
        <taxon>Adlercreutzia</taxon>
    </lineage>
</organism>
<dbReference type="Proteomes" id="UP001349994">
    <property type="component" value="Unassembled WGS sequence"/>
</dbReference>
<evidence type="ECO:0000313" key="3">
    <source>
        <dbReference type="EMBL" id="MEC4175235.1"/>
    </source>
</evidence>
<dbReference type="InterPro" id="IPR041682">
    <property type="entry name" value="AAA_14"/>
</dbReference>
<proteinExistence type="predicted"/>
<evidence type="ECO:0000259" key="1">
    <source>
        <dbReference type="Pfam" id="PF13173"/>
    </source>
</evidence>
<dbReference type="Pfam" id="PF13173">
    <property type="entry name" value="AAA_14"/>
    <property type="match status" value="1"/>
</dbReference>
<dbReference type="RefSeq" id="WP_338208891.1">
    <property type="nucleotide sequence ID" value="NZ_JAYMFF010000002.1"/>
</dbReference>
<dbReference type="InterPro" id="IPR025420">
    <property type="entry name" value="DUF4143"/>
</dbReference>
<evidence type="ECO:0000313" key="4">
    <source>
        <dbReference type="Proteomes" id="UP001349994"/>
    </source>
</evidence>
<gene>
    <name evidence="3" type="ORF">VIN30_02090</name>
</gene>
<dbReference type="EMBL" id="JAYMFF010000002">
    <property type="protein sequence ID" value="MEC4175235.1"/>
    <property type="molecule type" value="Genomic_DNA"/>
</dbReference>
<protein>
    <submittedName>
        <fullName evidence="3">AAA family ATPase</fullName>
    </submittedName>
</protein>
<dbReference type="PANTHER" id="PTHR33295">
    <property type="entry name" value="ATPASE"/>
    <property type="match status" value="1"/>
</dbReference>
<dbReference type="Pfam" id="PF13635">
    <property type="entry name" value="DUF4143"/>
    <property type="match status" value="1"/>
</dbReference>
<feature type="domain" description="AAA" evidence="1">
    <location>
        <begin position="20"/>
        <end position="152"/>
    </location>
</feature>